<feature type="compositionally biased region" description="Low complexity" evidence="1">
    <location>
        <begin position="148"/>
        <end position="167"/>
    </location>
</feature>
<feature type="region of interest" description="Disordered" evidence="1">
    <location>
        <begin position="571"/>
        <end position="608"/>
    </location>
</feature>
<dbReference type="Pfam" id="PF06985">
    <property type="entry name" value="HET"/>
    <property type="match status" value="1"/>
</dbReference>
<dbReference type="PANTHER" id="PTHR33112">
    <property type="entry name" value="DOMAIN PROTEIN, PUTATIVE-RELATED"/>
    <property type="match status" value="1"/>
</dbReference>
<feature type="compositionally biased region" description="Low complexity" evidence="1">
    <location>
        <begin position="224"/>
        <end position="261"/>
    </location>
</feature>
<evidence type="ECO:0000259" key="2">
    <source>
        <dbReference type="PROSITE" id="PS51212"/>
    </source>
</evidence>
<dbReference type="Pfam" id="PF01822">
    <property type="entry name" value="WSC"/>
    <property type="match status" value="1"/>
</dbReference>
<dbReference type="InterPro" id="IPR057230">
    <property type="entry name" value="DUF7908"/>
</dbReference>
<sequence>MSESETVFPTSSLTITATTDTSTNPVVETLTTPTTTSSTTWQTTTSSSDISTTSVIESINQSSGSHGTEETNVVTSPIVSSTISSPVTAITAPSESSTTIQTENPTFVASSVGESSEATIDSSTSAFLPTMSLTASPSSDITNEATHTDSSASASTTASVSALGTTSETSSAIMTPSPLPTTITDTVEASSTLELESQTSSSSVSGMASTTNNTNIVTGGSGTSGATSSSIPGKDPPLSTSKLDSPSSSITSTSAGSLSSSKFVTTSGNKDTIKPADQSQTLPPSSITGSSTLATESTTSATTTNALATFTVTSTEVKRFASIFDSEDVAPGTAALVYLEIHDPETGEVIDVVVYVVEYIGCFGIPADQNPFGGVNATDRFRNNQDAGDKASTCAGYCAGDGESLSANNQGACFCGEQISTTEPGQDRDNCEARCRGDASERCGGGALSRKRSLRRAAETYINVILAKPASEVVIIVQKNETETSTGFTSPIAIPFTSSTGYRTTAEASSISNSISKQSSVESTQVSAFSNGALSTSIQSPATEISGGTSLVISETSTTTTSINSIIPSGTSSQITPLTASSGAKISPTIRPSSTSTESVTGSSTPPSTIDMMDPIILGVTPIDDTFVSKRNANLINNLAATEGFGELMSGGELLAATPGVPIMPFRVSPQGSITRVFSLLADATLSWTNVEFVGGRASFCRDHDDGLVYIILDAHLVPNGCTRVNLVAYLATQCQDNEITPSPTVDHTTATTATTATDNTDNGLGIMTSLPFIPENIFTRGAFVTGEGCVMTNLSWVPGQPTFINLGFMDCMTTSDRKAATLTGSWCGTCSNMFTPDGLKSLWSDEGYSHLNASYCRQSATNCTLCQVIWKAAKALFQRADPSPLIFKASCQRATPALVASAAGQPHPLSLDTLTANAWSEEQGRYFLGVCEIAAFTYEGDSLNEYFPARPPILDSMTSDLVIDAARRWFKDCRANHPDCGPSEQPPILPTRVLRVDYGGREDSIQLHISGKGQRGDYLALSYSWGGPQPLTTMTHNIDALVGGISLSQFPRTLRDAIIVTRELGFQYLWIDALCILQDSLEDKAYEIQRMGKIYKNATATIIAASSKAAGDGFLQWKTETKFCCQQQLTGPNGRPGHIYLTPLQSTSFHTQPLSHRAWAFQEYLLSSRHLYYTDKELVWQCRSLSLETIRPNIVQYPSRASRVPFGIFHAAESSDAHLTTEGQKNFWHDILTDYTRRALTDPEDRLNAITGVTQELSELWSDECVFGLWKSRFIEELAWTVSWAGDFEARSDRAPTWSWVSMPPTVQIASGRFDSEPDAILVSLSINKKCAVVQGRTLTSAQAQLVLDDGIYQKEQPWGYIETDLEETKATSQSLLLLLGYDADVAYALVLGRVDETQYMRLGLGVFEQVSEEVPALWAQAEIKEIMLV</sequence>
<dbReference type="PANTHER" id="PTHR33112:SF16">
    <property type="entry name" value="HETEROKARYON INCOMPATIBILITY DOMAIN-CONTAINING PROTEIN"/>
    <property type="match status" value="1"/>
</dbReference>
<feature type="domain" description="WSC" evidence="2">
    <location>
        <begin position="356"/>
        <end position="457"/>
    </location>
</feature>
<gene>
    <name evidence="3" type="ORF">JX265_002194</name>
</gene>
<dbReference type="Pfam" id="PF25485">
    <property type="entry name" value="DUF7908"/>
    <property type="match status" value="1"/>
</dbReference>
<protein>
    <recommendedName>
        <fullName evidence="2">WSC domain-containing protein</fullName>
    </recommendedName>
</protein>
<dbReference type="PROSITE" id="PS51212">
    <property type="entry name" value="WSC"/>
    <property type="match status" value="1"/>
</dbReference>
<organism evidence="3 4">
    <name type="scientific">Neoarthrinium moseri</name>
    <dbReference type="NCBI Taxonomy" id="1658444"/>
    <lineage>
        <taxon>Eukaryota</taxon>
        <taxon>Fungi</taxon>
        <taxon>Dikarya</taxon>
        <taxon>Ascomycota</taxon>
        <taxon>Pezizomycotina</taxon>
        <taxon>Sordariomycetes</taxon>
        <taxon>Xylariomycetidae</taxon>
        <taxon>Amphisphaeriales</taxon>
        <taxon>Apiosporaceae</taxon>
        <taxon>Neoarthrinium</taxon>
    </lineage>
</organism>
<name>A0A9P9WTS8_9PEZI</name>
<feature type="compositionally biased region" description="Low complexity" evidence="1">
    <location>
        <begin position="189"/>
        <end position="211"/>
    </location>
</feature>
<dbReference type="InterPro" id="IPR010730">
    <property type="entry name" value="HET"/>
</dbReference>
<accession>A0A9P9WTS8</accession>
<proteinExistence type="predicted"/>
<dbReference type="Proteomes" id="UP000829685">
    <property type="component" value="Unassembled WGS sequence"/>
</dbReference>
<reference evidence="3" key="1">
    <citation type="submission" date="2021-03" db="EMBL/GenBank/DDBJ databases">
        <title>Revisited historic fungal species revealed as producer of novel bioactive compounds through whole genome sequencing and comparative genomics.</title>
        <authorList>
            <person name="Vignolle G.A."/>
            <person name="Hochenegger N."/>
            <person name="Mach R.L."/>
            <person name="Mach-Aigner A.R."/>
            <person name="Javad Rahimi M."/>
            <person name="Salim K.A."/>
            <person name="Chan C.M."/>
            <person name="Lim L.B.L."/>
            <person name="Cai F."/>
            <person name="Druzhinina I.S."/>
            <person name="U'Ren J.M."/>
            <person name="Derntl C."/>
        </authorList>
    </citation>
    <scope>NUCLEOTIDE SEQUENCE</scope>
    <source>
        <strain evidence="3">TUCIM 5799</strain>
    </source>
</reference>
<evidence type="ECO:0000313" key="3">
    <source>
        <dbReference type="EMBL" id="KAI1879240.1"/>
    </source>
</evidence>
<feature type="compositionally biased region" description="Polar residues" evidence="1">
    <location>
        <begin position="277"/>
        <end position="287"/>
    </location>
</feature>
<evidence type="ECO:0000256" key="1">
    <source>
        <dbReference type="SAM" id="MobiDB-lite"/>
    </source>
</evidence>
<feature type="compositionally biased region" description="Low complexity" evidence="1">
    <location>
        <begin position="288"/>
        <end position="299"/>
    </location>
</feature>
<feature type="region of interest" description="Disordered" evidence="1">
    <location>
        <begin position="136"/>
        <end position="299"/>
    </location>
</feature>
<feature type="region of interest" description="Disordered" evidence="1">
    <location>
        <begin position="25"/>
        <end position="46"/>
    </location>
</feature>
<dbReference type="InterPro" id="IPR002889">
    <property type="entry name" value="WSC_carb-bd"/>
</dbReference>
<feature type="compositionally biased region" description="Low complexity" evidence="1">
    <location>
        <begin position="586"/>
        <end position="608"/>
    </location>
</feature>
<evidence type="ECO:0000313" key="4">
    <source>
        <dbReference type="Proteomes" id="UP000829685"/>
    </source>
</evidence>
<keyword evidence="4" id="KW-1185">Reference proteome</keyword>
<dbReference type="EMBL" id="JAFIMR010000004">
    <property type="protein sequence ID" value="KAI1879240.1"/>
    <property type="molecule type" value="Genomic_DNA"/>
</dbReference>
<comment type="caution">
    <text evidence="3">The sequence shown here is derived from an EMBL/GenBank/DDBJ whole genome shotgun (WGS) entry which is preliminary data.</text>
</comment>
<feature type="compositionally biased region" description="Polar residues" evidence="1">
    <location>
        <begin position="574"/>
        <end position="584"/>
    </location>
</feature>
<feature type="compositionally biased region" description="Polar residues" evidence="1">
    <location>
        <begin position="168"/>
        <end position="188"/>
    </location>
</feature>